<dbReference type="RefSeq" id="WP_128713561.1">
    <property type="nucleotide sequence ID" value="NZ_SRYD01000024.1"/>
</dbReference>
<sequence>MAENETIKERLIFFIKHLNIGQGKFEAQCGLANGYVNNIRRSVTPDKLQQIARQYPELNTGWLMTGEGEMLKATVSQSTQGDNSPNLNGDNITYSDTHIIGKFLDEIAEQRKLTESAQTCLATAQAQITDLINQNKEQFAQFMAMLQVMQTAKV</sequence>
<organism evidence="1 2">
    <name type="scientific">Muribaculum intestinale</name>
    <dbReference type="NCBI Taxonomy" id="1796646"/>
    <lineage>
        <taxon>Bacteria</taxon>
        <taxon>Pseudomonadati</taxon>
        <taxon>Bacteroidota</taxon>
        <taxon>Bacteroidia</taxon>
        <taxon>Bacteroidales</taxon>
        <taxon>Muribaculaceae</taxon>
        <taxon>Muribaculum</taxon>
    </lineage>
</organism>
<protein>
    <submittedName>
        <fullName evidence="1">XRE family transcriptional regulator</fullName>
    </submittedName>
</protein>
<gene>
    <name evidence="1" type="ORF">E5333_07255</name>
</gene>
<proteinExistence type="predicted"/>
<dbReference type="EMBL" id="SRYD01000024">
    <property type="protein sequence ID" value="TGY74215.1"/>
    <property type="molecule type" value="Genomic_DNA"/>
</dbReference>
<reference evidence="1 2" key="1">
    <citation type="submission" date="2019-04" db="EMBL/GenBank/DDBJ databases">
        <title>Microbes associate with the intestines of laboratory mice.</title>
        <authorList>
            <person name="Navarre W."/>
            <person name="Wong E."/>
            <person name="Huang K."/>
            <person name="Tropini C."/>
            <person name="Ng K."/>
            <person name="Yu B."/>
        </authorList>
    </citation>
    <scope>NUCLEOTIDE SEQUENCE [LARGE SCALE GENOMIC DNA]</scope>
    <source>
        <strain evidence="1 2">NM06_A21</strain>
    </source>
</reference>
<evidence type="ECO:0000313" key="1">
    <source>
        <dbReference type="EMBL" id="TGY74215.1"/>
    </source>
</evidence>
<name>A0A4S2FXM9_9BACT</name>
<dbReference type="Proteomes" id="UP000306630">
    <property type="component" value="Unassembled WGS sequence"/>
</dbReference>
<dbReference type="AlphaFoldDB" id="A0A4S2FXM9"/>
<comment type="caution">
    <text evidence="1">The sequence shown here is derived from an EMBL/GenBank/DDBJ whole genome shotgun (WGS) entry which is preliminary data.</text>
</comment>
<evidence type="ECO:0000313" key="2">
    <source>
        <dbReference type="Proteomes" id="UP000306630"/>
    </source>
</evidence>
<accession>A0A4S2FXM9</accession>